<feature type="region of interest" description="Disordered" evidence="1">
    <location>
        <begin position="1"/>
        <end position="45"/>
    </location>
</feature>
<proteinExistence type="predicted"/>
<dbReference type="Gene3D" id="2.20.28.10">
    <property type="match status" value="1"/>
</dbReference>
<organism evidence="3 4">
    <name type="scientific">Haematococcus lacustris</name>
    <name type="common">Green alga</name>
    <name type="synonym">Haematococcus pluvialis</name>
    <dbReference type="NCBI Taxonomy" id="44745"/>
    <lineage>
        <taxon>Eukaryota</taxon>
        <taxon>Viridiplantae</taxon>
        <taxon>Chlorophyta</taxon>
        <taxon>core chlorophytes</taxon>
        <taxon>Chlorophyceae</taxon>
        <taxon>CS clade</taxon>
        <taxon>Chlamydomonadales</taxon>
        <taxon>Haematococcaceae</taxon>
        <taxon>Haematococcus</taxon>
    </lineage>
</organism>
<dbReference type="GO" id="GO:0005506">
    <property type="term" value="F:iron ion binding"/>
    <property type="evidence" value="ECO:0007669"/>
    <property type="project" value="InterPro"/>
</dbReference>
<dbReference type="InterPro" id="IPR024935">
    <property type="entry name" value="Rubredoxin_dom"/>
</dbReference>
<dbReference type="EMBL" id="BLLF01003352">
    <property type="protein sequence ID" value="GFH27109.1"/>
    <property type="molecule type" value="Genomic_DNA"/>
</dbReference>
<dbReference type="Pfam" id="PF00301">
    <property type="entry name" value="Rubredoxin"/>
    <property type="match status" value="1"/>
</dbReference>
<feature type="non-terminal residue" evidence="3">
    <location>
        <position position="1"/>
    </location>
</feature>
<keyword evidence="4" id="KW-1185">Reference proteome</keyword>
<reference evidence="3 4" key="1">
    <citation type="submission" date="2020-02" db="EMBL/GenBank/DDBJ databases">
        <title>Draft genome sequence of Haematococcus lacustris strain NIES-144.</title>
        <authorList>
            <person name="Morimoto D."/>
            <person name="Nakagawa S."/>
            <person name="Yoshida T."/>
            <person name="Sawayama S."/>
        </authorList>
    </citation>
    <scope>NUCLEOTIDE SEQUENCE [LARGE SCALE GENOMIC DNA]</scope>
    <source>
        <strain evidence="3 4">NIES-144</strain>
    </source>
</reference>
<dbReference type="AlphaFoldDB" id="A0A6A0A2I1"/>
<evidence type="ECO:0000259" key="2">
    <source>
        <dbReference type="Pfam" id="PF00301"/>
    </source>
</evidence>
<accession>A0A6A0A2I1</accession>
<gene>
    <name evidence="3" type="ORF">HaLaN_25375</name>
</gene>
<dbReference type="Proteomes" id="UP000485058">
    <property type="component" value="Unassembled WGS sequence"/>
</dbReference>
<dbReference type="SUPFAM" id="SSF57802">
    <property type="entry name" value="Rubredoxin-like"/>
    <property type="match status" value="1"/>
</dbReference>
<evidence type="ECO:0000313" key="4">
    <source>
        <dbReference type="Proteomes" id="UP000485058"/>
    </source>
</evidence>
<sequence>MSSIASRAPSSTLMRHHRLVVLSSEPTTSTELENPDSEASRKKSAAEKLRAAEKFMVIGKGNATCKGCGYQYLPEKGDPEFPVPKGVNFQA</sequence>
<evidence type="ECO:0000256" key="1">
    <source>
        <dbReference type="SAM" id="MobiDB-lite"/>
    </source>
</evidence>
<feature type="domain" description="Rubredoxin" evidence="2">
    <location>
        <begin position="64"/>
        <end position="90"/>
    </location>
</feature>
<protein>
    <submittedName>
        <fullName evidence="3">Rubredoxin-like domain-containing protein</fullName>
    </submittedName>
</protein>
<evidence type="ECO:0000313" key="3">
    <source>
        <dbReference type="EMBL" id="GFH27109.1"/>
    </source>
</evidence>
<name>A0A6A0A2I1_HAELA</name>
<comment type="caution">
    <text evidence="3">The sequence shown here is derived from an EMBL/GenBank/DDBJ whole genome shotgun (WGS) entry which is preliminary data.</text>
</comment>
<feature type="compositionally biased region" description="Polar residues" evidence="1">
    <location>
        <begin position="1"/>
        <end position="13"/>
    </location>
</feature>